<keyword evidence="2 4" id="KW-0663">Pyridoxal phosphate</keyword>
<dbReference type="GO" id="GO:0030632">
    <property type="term" value="P:D-alanine biosynthetic process"/>
    <property type="evidence" value="ECO:0007669"/>
    <property type="project" value="TreeGrafter"/>
</dbReference>
<dbReference type="SUPFAM" id="SSF50621">
    <property type="entry name" value="Alanine racemase C-terminal domain-like"/>
    <property type="match status" value="1"/>
</dbReference>
<reference evidence="7" key="1">
    <citation type="journal article" date="2008" name="Science">
        <title>Massive horizontal gene transfer in bdelloid rotifers.</title>
        <authorList>
            <person name="Gladyshev E.A."/>
            <person name="Meselson M.S."/>
            <person name="Arkhipova I.R."/>
        </authorList>
    </citation>
    <scope>NUCLEOTIDE SEQUENCE</scope>
</reference>
<dbReference type="InterPro" id="IPR011079">
    <property type="entry name" value="Ala_racemase_C"/>
</dbReference>
<dbReference type="AlphaFoldDB" id="B3G437"/>
<dbReference type="Pfam" id="PF01168">
    <property type="entry name" value="Ala_racemase_N"/>
    <property type="match status" value="1"/>
</dbReference>
<dbReference type="CDD" id="cd00430">
    <property type="entry name" value="PLPDE_III_AR"/>
    <property type="match status" value="1"/>
</dbReference>
<comment type="cofactor">
    <cofactor evidence="1 4">
        <name>pyridoxal 5'-phosphate</name>
        <dbReference type="ChEBI" id="CHEBI:597326"/>
    </cofactor>
</comment>
<dbReference type="FunFam" id="3.20.20.10:FF:000002">
    <property type="entry name" value="Alanine racemase"/>
    <property type="match status" value="1"/>
</dbReference>
<dbReference type="EMBL" id="EU643473">
    <property type="protein sequence ID" value="ACD54585.1"/>
    <property type="molecule type" value="Genomic_DNA"/>
</dbReference>
<evidence type="ECO:0000259" key="6">
    <source>
        <dbReference type="SMART" id="SM01005"/>
    </source>
</evidence>
<proteinExistence type="predicted"/>
<feature type="modified residue" description="N6-(pyridoxal phosphate)lysine" evidence="4">
    <location>
        <position position="55"/>
    </location>
</feature>
<feature type="binding site" evidence="5">
    <location>
        <position position="156"/>
    </location>
    <ligand>
        <name>substrate</name>
    </ligand>
</feature>
<dbReference type="InterPro" id="IPR001608">
    <property type="entry name" value="Ala_racemase_N"/>
</dbReference>
<feature type="binding site" evidence="5">
    <location>
        <position position="336"/>
    </location>
    <ligand>
        <name>substrate</name>
    </ligand>
</feature>
<name>B3G437_ADIVA</name>
<dbReference type="Gene3D" id="3.20.20.10">
    <property type="entry name" value="Alanine racemase"/>
    <property type="match status" value="1"/>
</dbReference>
<dbReference type="InterPro" id="IPR000821">
    <property type="entry name" value="Ala_racemase"/>
</dbReference>
<dbReference type="InterPro" id="IPR029066">
    <property type="entry name" value="PLP-binding_barrel"/>
</dbReference>
<dbReference type="PANTHER" id="PTHR30511">
    <property type="entry name" value="ALANINE RACEMASE"/>
    <property type="match status" value="1"/>
</dbReference>
<evidence type="ECO:0000256" key="4">
    <source>
        <dbReference type="PIRSR" id="PIRSR600821-50"/>
    </source>
</evidence>
<dbReference type="PANTHER" id="PTHR30511:SF0">
    <property type="entry name" value="ALANINE RACEMASE, CATABOLIC-RELATED"/>
    <property type="match status" value="1"/>
</dbReference>
<dbReference type="Gene3D" id="2.40.37.10">
    <property type="entry name" value="Lyase, Ornithine Decarboxylase, Chain A, domain 1"/>
    <property type="match status" value="1"/>
</dbReference>
<feature type="domain" description="Alanine racemase C-terminal" evidence="6">
    <location>
        <begin position="266"/>
        <end position="395"/>
    </location>
</feature>
<evidence type="ECO:0000256" key="5">
    <source>
        <dbReference type="PIRSR" id="PIRSR600821-52"/>
    </source>
</evidence>
<dbReference type="SUPFAM" id="SSF51419">
    <property type="entry name" value="PLP-binding barrel"/>
    <property type="match status" value="1"/>
</dbReference>
<evidence type="ECO:0000256" key="2">
    <source>
        <dbReference type="ARBA" id="ARBA00022898"/>
    </source>
</evidence>
<dbReference type="GO" id="GO:0008784">
    <property type="term" value="F:alanine racemase activity"/>
    <property type="evidence" value="ECO:0007669"/>
    <property type="project" value="InterPro"/>
</dbReference>
<dbReference type="PRINTS" id="PR00992">
    <property type="entry name" value="ALARACEMASE"/>
</dbReference>
<evidence type="ECO:0000256" key="3">
    <source>
        <dbReference type="ARBA" id="ARBA00023235"/>
    </source>
</evidence>
<dbReference type="GO" id="GO:0030170">
    <property type="term" value="F:pyridoxal phosphate binding"/>
    <property type="evidence" value="ECO:0007669"/>
    <property type="project" value="TreeGrafter"/>
</dbReference>
<accession>B3G437</accession>
<dbReference type="GO" id="GO:0005829">
    <property type="term" value="C:cytosol"/>
    <property type="evidence" value="ECO:0007669"/>
    <property type="project" value="TreeGrafter"/>
</dbReference>
<evidence type="ECO:0000313" key="7">
    <source>
        <dbReference type="EMBL" id="ACD54585.1"/>
    </source>
</evidence>
<dbReference type="Pfam" id="PF00842">
    <property type="entry name" value="Ala_racemase_C"/>
    <property type="match status" value="1"/>
</dbReference>
<keyword evidence="3" id="KW-0413">Isomerase</keyword>
<dbReference type="SMART" id="SM01005">
    <property type="entry name" value="Ala_racemase_C"/>
    <property type="match status" value="1"/>
</dbReference>
<organism evidence="7">
    <name type="scientific">Adineta vaga</name>
    <name type="common">Rotifer</name>
    <name type="synonym">Callidina vaga</name>
    <dbReference type="NCBI Taxonomy" id="104782"/>
    <lineage>
        <taxon>Eukaryota</taxon>
        <taxon>Metazoa</taxon>
        <taxon>Spiralia</taxon>
        <taxon>Gnathifera</taxon>
        <taxon>Rotifera</taxon>
        <taxon>Eurotatoria</taxon>
        <taxon>Bdelloidea</taxon>
        <taxon>Adinetida</taxon>
        <taxon>Adinetidae</taxon>
        <taxon>Adineta</taxon>
    </lineage>
</organism>
<sequence>MCSLHRSILAPNECTVSEIVTASSIMRIDLNAMRCNLEQFCSVVASTTKMMMIVKASAYGVGIKKIGKWAEKTRLIDYLAVVYTAEGVELRKANIHLPIMIINIDKEDFKICQEYNLELVIYSISLLQQLMIWLEKNTQICSFPSIHVKINTGMNRLGLDIDEIPVFLNILFKYTRCRLMVKSIYTHVAASDDPQEDQYTADQTRAYLSSVHILETGLGYTVLKHMCNSMGILRHPNLHFDMVRVGGGLYGAAECFLPYMSTLLPAISMISTVTQVRHVKKDSTIGYNRRGRVNRDSFIGILRLGYADGLRRQLGNGHGHVWIHDCRVSFIGSICMDFAMIDLTDVPIDNKYELENESVEIFGSHNNIEEIARCSDTIVFDFISTIGKRVKRVYIEDEKNKEDF</sequence>
<evidence type="ECO:0000256" key="1">
    <source>
        <dbReference type="ARBA" id="ARBA00001933"/>
    </source>
</evidence>
<protein>
    <submittedName>
        <fullName evidence="7">Alanine racemase-like protein</fullName>
    </submittedName>
</protein>
<dbReference type="InterPro" id="IPR009006">
    <property type="entry name" value="Ala_racemase/Decarboxylase_C"/>
</dbReference>
<dbReference type="NCBIfam" id="TIGR00492">
    <property type="entry name" value="alr"/>
    <property type="match status" value="1"/>
</dbReference>